<accession>A0ABT3RDJ0</accession>
<evidence type="ECO:0008006" key="4">
    <source>
        <dbReference type="Google" id="ProtNLM"/>
    </source>
</evidence>
<gene>
    <name evidence="2" type="ORF">OO017_06660</name>
</gene>
<proteinExistence type="predicted"/>
<keyword evidence="3" id="KW-1185">Reference proteome</keyword>
<dbReference type="Proteomes" id="UP001207228">
    <property type="component" value="Unassembled WGS sequence"/>
</dbReference>
<keyword evidence="1" id="KW-0732">Signal</keyword>
<feature type="chain" id="PRO_5046782050" description="PorV/PorQ family protein" evidence="1">
    <location>
        <begin position="23"/>
        <end position="280"/>
    </location>
</feature>
<dbReference type="RefSeq" id="WP_266051682.1">
    <property type="nucleotide sequence ID" value="NZ_JAPFQO010000003.1"/>
</dbReference>
<reference evidence="2 3" key="1">
    <citation type="submission" date="2022-11" db="EMBL/GenBank/DDBJ databases">
        <title>The characterization of three novel Bacteroidetes species and genomic analysis of their roles in tidal elemental geochemical cycles.</title>
        <authorList>
            <person name="Ma K.-J."/>
        </authorList>
    </citation>
    <scope>NUCLEOTIDE SEQUENCE [LARGE SCALE GENOMIC DNA]</scope>
    <source>
        <strain evidence="2 3">M82</strain>
    </source>
</reference>
<sequence>MRYNSILILFIWLMAGQQGAQAQQQCNFGARSAGMGYTSVAVADVWAMGNNTAGIANLSAPALGVYAENRFGERAFTTIALQAVYPTQKYGAYGLSLSRFGDALFSQQHAGLGVAHKLGQFSLGIKADVWQVSVQEYGSRKAVALAAGVQGEVMPDLYFGAFAYNLNQAKLASFEDERLPTTMKAGLSYRPTAKLLLAAETEKSIDHGADFKAGAEYALLQEKFVLRTGFSTLTGSLSFGAGFKARQLQVDYAFGSTTPIGNSHHVAVVYSFASAASTSP</sequence>
<evidence type="ECO:0000313" key="2">
    <source>
        <dbReference type="EMBL" id="MCX2739620.1"/>
    </source>
</evidence>
<dbReference type="Gene3D" id="2.40.160.60">
    <property type="entry name" value="Outer membrane protein transport protein (OMPP1/FadL/TodX)"/>
    <property type="match status" value="1"/>
</dbReference>
<dbReference type="EMBL" id="JAPFQO010000003">
    <property type="protein sequence ID" value="MCX2739620.1"/>
    <property type="molecule type" value="Genomic_DNA"/>
</dbReference>
<organism evidence="2 3">
    <name type="scientific">Pontibacter anaerobius</name>
    <dbReference type="NCBI Taxonomy" id="2993940"/>
    <lineage>
        <taxon>Bacteria</taxon>
        <taxon>Pseudomonadati</taxon>
        <taxon>Bacteroidota</taxon>
        <taxon>Cytophagia</taxon>
        <taxon>Cytophagales</taxon>
        <taxon>Hymenobacteraceae</taxon>
        <taxon>Pontibacter</taxon>
    </lineage>
</organism>
<evidence type="ECO:0000256" key="1">
    <source>
        <dbReference type="SAM" id="SignalP"/>
    </source>
</evidence>
<protein>
    <recommendedName>
        <fullName evidence="4">PorV/PorQ family protein</fullName>
    </recommendedName>
</protein>
<evidence type="ECO:0000313" key="3">
    <source>
        <dbReference type="Proteomes" id="UP001207228"/>
    </source>
</evidence>
<feature type="signal peptide" evidence="1">
    <location>
        <begin position="1"/>
        <end position="22"/>
    </location>
</feature>
<name>A0ABT3RDJ0_9BACT</name>
<comment type="caution">
    <text evidence="2">The sequence shown here is derived from an EMBL/GenBank/DDBJ whole genome shotgun (WGS) entry which is preliminary data.</text>
</comment>